<proteinExistence type="predicted"/>
<gene>
    <name evidence="1" type="ORF">HMPREF9432_00521</name>
</gene>
<name>A0ABP2MTH6_9FIRM</name>
<dbReference type="EMBL" id="ADGH01000003">
    <property type="protein sequence ID" value="EHG26020.1"/>
    <property type="molecule type" value="Genomic_DNA"/>
</dbReference>
<evidence type="ECO:0000313" key="1">
    <source>
        <dbReference type="EMBL" id="EHG26020.1"/>
    </source>
</evidence>
<dbReference type="InterPro" id="IPR023162">
    <property type="entry name" value="Apc36109-like_dom_sf"/>
</dbReference>
<dbReference type="Proteomes" id="UP000003175">
    <property type="component" value="Unassembled WGS sequence"/>
</dbReference>
<keyword evidence="2" id="KW-1185">Reference proteome</keyword>
<reference evidence="1 2" key="1">
    <citation type="submission" date="2011-08" db="EMBL/GenBank/DDBJ databases">
        <title>The Genome Sequence of Selenomonas noxia F0398.</title>
        <authorList>
            <consortium name="The Broad Institute Genome Sequencing Platform"/>
            <person name="Earl A."/>
            <person name="Ward D."/>
            <person name="Feldgarden M."/>
            <person name="Gevers D."/>
            <person name="Izard J."/>
            <person name="Ganesan A."/>
            <person name="Blanton J.M."/>
            <person name="Baranova O.V."/>
            <person name="Tanner A.C."/>
            <person name="Dewhirst F.E."/>
            <person name="Young S.K."/>
            <person name="Zeng Q."/>
            <person name="Gargeya S."/>
            <person name="Fitzgerald M."/>
            <person name="Haas B."/>
            <person name="Abouelleil A."/>
            <person name="Alvarado L."/>
            <person name="Arachchi H.M."/>
            <person name="Berlin A."/>
            <person name="Brown A."/>
            <person name="Chapman S.B."/>
            <person name="Chen Z."/>
            <person name="Dunbar C."/>
            <person name="Freedman E."/>
            <person name="Gearin G."/>
            <person name="Gellesch M."/>
            <person name="Goldberg J."/>
            <person name="Griggs A."/>
            <person name="Gujja S."/>
            <person name="Heiman D."/>
            <person name="Howarth C."/>
            <person name="Larson L."/>
            <person name="Lui A."/>
            <person name="MacDonald P.J.P."/>
            <person name="Montmayeur A."/>
            <person name="Murphy C."/>
            <person name="Neiman D."/>
            <person name="Pearson M."/>
            <person name="Priest M."/>
            <person name="Roberts A."/>
            <person name="Saif S."/>
            <person name="Shea T."/>
            <person name="Shenoy N."/>
            <person name="Sisk P."/>
            <person name="Stolte C."/>
            <person name="Sykes S."/>
            <person name="Wortman J."/>
            <person name="Nusbaum C."/>
            <person name="Birren B."/>
        </authorList>
    </citation>
    <scope>NUCLEOTIDE SEQUENCE [LARGE SCALE GENOMIC DNA]</scope>
    <source>
        <strain evidence="1 2">F0398</strain>
    </source>
</reference>
<comment type="caution">
    <text evidence="1">The sequence shown here is derived from an EMBL/GenBank/DDBJ whole genome shotgun (WGS) entry which is preliminary data.</text>
</comment>
<dbReference type="Gene3D" id="1.10.340.20">
    <property type="entry name" value="Apc36109-like domain"/>
    <property type="match status" value="1"/>
</dbReference>
<organism evidence="1 2">
    <name type="scientific">Selenomonas noxia F0398</name>
    <dbReference type="NCBI Taxonomy" id="702437"/>
    <lineage>
        <taxon>Bacteria</taxon>
        <taxon>Bacillati</taxon>
        <taxon>Bacillota</taxon>
        <taxon>Negativicutes</taxon>
        <taxon>Selenomonadales</taxon>
        <taxon>Selenomonadaceae</taxon>
        <taxon>Selenomonas</taxon>
    </lineage>
</organism>
<protein>
    <submittedName>
        <fullName evidence="1">Uncharacterized protein</fullName>
    </submittedName>
</protein>
<evidence type="ECO:0000313" key="2">
    <source>
        <dbReference type="Proteomes" id="UP000003175"/>
    </source>
</evidence>
<dbReference type="SUPFAM" id="SSF116922">
    <property type="entry name" value="YugE-like"/>
    <property type="match status" value="1"/>
</dbReference>
<sequence length="105" mass="12193">MRYMNLYLRASIPQLETFLAVKRVIDGWDPLHLFPSAPPDEYEYEVHLICKRLEACPPWRNAPALDELAGFIGYVCCDRNHYYRGWAVYRAVADKVIHAIKNVPA</sequence>
<accession>A0ABP2MTH6</accession>